<evidence type="ECO:0000313" key="14">
    <source>
        <dbReference type="Proteomes" id="UP000822688"/>
    </source>
</evidence>
<dbReference type="GO" id="GO:0016887">
    <property type="term" value="F:ATP hydrolysis activity"/>
    <property type="evidence" value="ECO:0007669"/>
    <property type="project" value="InterPro"/>
</dbReference>
<dbReference type="SUPFAM" id="SSF52540">
    <property type="entry name" value="P-loop containing nucleoside triphosphate hydrolases"/>
    <property type="match status" value="2"/>
</dbReference>
<dbReference type="InterPro" id="IPR044726">
    <property type="entry name" value="ABCC_6TM_D2"/>
</dbReference>
<feature type="domain" description="ABC transporter" evidence="11">
    <location>
        <begin position="1081"/>
        <end position="1315"/>
    </location>
</feature>
<dbReference type="SUPFAM" id="SSF90123">
    <property type="entry name" value="ABC transporter transmembrane region"/>
    <property type="match status" value="2"/>
</dbReference>
<evidence type="ECO:0000256" key="10">
    <source>
        <dbReference type="SAM" id="Phobius"/>
    </source>
</evidence>
<evidence type="ECO:0000256" key="7">
    <source>
        <dbReference type="ARBA" id="ARBA00022840"/>
    </source>
</evidence>
<evidence type="ECO:0000259" key="11">
    <source>
        <dbReference type="PROSITE" id="PS50893"/>
    </source>
</evidence>
<evidence type="ECO:0000256" key="1">
    <source>
        <dbReference type="ARBA" id="ARBA00004141"/>
    </source>
</evidence>
<dbReference type="EMBL" id="CM026421">
    <property type="protein sequence ID" value="KAG0591499.1"/>
    <property type="molecule type" value="Genomic_DNA"/>
</dbReference>
<feature type="transmembrane region" description="Helical" evidence="10">
    <location>
        <begin position="753"/>
        <end position="771"/>
    </location>
</feature>
<dbReference type="PROSITE" id="PS50929">
    <property type="entry name" value="ABC_TM1F"/>
    <property type="match status" value="2"/>
</dbReference>
<evidence type="ECO:0000313" key="13">
    <source>
        <dbReference type="EMBL" id="KAG0591499.1"/>
    </source>
</evidence>
<feature type="domain" description="ABC transmembrane type-1" evidence="12">
    <location>
        <begin position="118"/>
        <end position="399"/>
    </location>
</feature>
<feature type="transmembrane region" description="Helical" evidence="10">
    <location>
        <begin position="155"/>
        <end position="172"/>
    </location>
</feature>
<keyword evidence="7" id="KW-0067">ATP-binding</keyword>
<dbReference type="CDD" id="cd18580">
    <property type="entry name" value="ABC_6TM_ABCC_D2"/>
    <property type="match status" value="1"/>
</dbReference>
<sequence>MAMLEEEFGVKQSGLQEPLLDGEEEERINGELEKKPASLFASAGILSLATYSWINPLLALGWRKQLVIEDVPGLAPGDQGRALFRSFDGVWEGLKGENLEQTPSIAWALVKTFWVSVVLMGALFTVTVFANFVGPYLLDDLVEFLHGRRRYHREGYVLVSCFISASLVANLTQSYYSLAMYQFNCRVRTCLTAIIYRKSLRLSSISRQHRTTGEIINYVAVDVERVISLSWWVHDLWILPLQIVLALAILYKNVGLGAAVAAFVATIATLLFNSPLVALEGRFQKQLMGAKDARMKTTSECLRNMRILKLQAWESEFLSQIEKLRASEYECLFKRMYTVAASTLILWTSPTIVAITTFGTCIWLGVPLSPGRVLSSIATFAILRQPLQFFPELASLLVDARVSLHRLRLFLQEPELPADAVENGGDCELQDIAIEVQNGVFSWTADVCDEHLPPTLRNVNLRVRKGAHVAVCGQVGSGKSALLACMLGEIPKLEGKVRVEGQTAYVAQTPWIQSGTFKENICFGRSMDEELYEKVLQACDLKRDIALFPFGDETGIGEKGINLSGGQKQRVQLARALYQEADVYFLDDPFSAVDAHTGSHLLKECMMGFLASKTVIYVTHQMESLYSADHILVLRDGVIIQAGKYHDLLQTGTEFSTLVTAHNKALDDMQMNASMNNDELGYQQDDHFRRSVSNGGSHLGDEMTRIETHEFQNGDTAPINCDEVAVMASEKLLMQQLVKDEEKGTGNVPYHVYWTYSTVVAGGAFIPVYILSQMAFQASQIFSSYWMAWGTSSAAQVSMNKLISVYSLLGASGAVFLLLKTITLSMTGLKAGQKYFTKMLRSVFRAPMSFFDSTPSGRIISRMSADQETLDMLMPFSLNNFVNDLIVVMGILALMSQITSHILLLVLPIAGGCILFQRYNIATARELARIGRHLKAPIINHYAESIAGAATIRGFHQEERFMDLNLDHLDRFATVFFHRGCVREWLTMRMEMLTVIGYAFFLIFLITIPQGYVSPSLAGVAITYAINFGTALGSLVLNVGALETNVIAVERILQYCTLPSEPPLVIENARPARTWPSQGTIQIRNLQVRYNAHSPLVLHGLSCTFNGGEKVGIVGRTGSGKSTLIQALFRVVEPVGGSIEIDKLDISTIGLHDLRSNLSIIPQDPTLFEGSMRINLDPLGKYSDAEIWKALDKCQLGDIIRGTGKKLETSVSENGENWSVGQRQLVCLGRALLKQTRILVLDEATASVDSATDALIQETLRSEFSTCTVITIAHRIPTIVDSDKVLVLDNGRVVEHNSPAVLLQDQSSYFSKLVMEYSTQFTENKTF</sequence>
<feature type="transmembrane region" description="Helical" evidence="10">
    <location>
        <begin position="885"/>
        <end position="916"/>
    </location>
</feature>
<dbReference type="GO" id="GO:0016020">
    <property type="term" value="C:membrane"/>
    <property type="evidence" value="ECO:0007669"/>
    <property type="project" value="UniProtKB-SubCell"/>
</dbReference>
<feature type="transmembrane region" description="Helical" evidence="10">
    <location>
        <begin position="1018"/>
        <end position="1042"/>
    </location>
</feature>
<evidence type="ECO:0000256" key="4">
    <source>
        <dbReference type="ARBA" id="ARBA00022692"/>
    </source>
</evidence>
<dbReference type="PROSITE" id="PS50893">
    <property type="entry name" value="ABC_TRANSPORTER_2"/>
    <property type="match status" value="2"/>
</dbReference>
<dbReference type="PROSITE" id="PS00211">
    <property type="entry name" value="ABC_TRANSPORTER_1"/>
    <property type="match status" value="1"/>
</dbReference>
<feature type="transmembrane region" description="Helical" evidence="10">
    <location>
        <begin position="37"/>
        <end position="54"/>
    </location>
</feature>
<dbReference type="Pfam" id="PF00664">
    <property type="entry name" value="ABC_membrane"/>
    <property type="match status" value="2"/>
</dbReference>
<feature type="transmembrane region" description="Helical" evidence="10">
    <location>
        <begin position="113"/>
        <end position="134"/>
    </location>
</feature>
<protein>
    <recommendedName>
        <fullName evidence="15">ABC transporter C family member 3</fullName>
    </recommendedName>
</protein>
<dbReference type="Gene3D" id="3.40.50.300">
    <property type="entry name" value="P-loop containing nucleotide triphosphate hydrolases"/>
    <property type="match status" value="2"/>
</dbReference>
<feature type="transmembrane region" description="Helical" evidence="10">
    <location>
        <begin position="992"/>
        <end position="1012"/>
    </location>
</feature>
<feature type="transmembrane region" description="Helical" evidence="10">
    <location>
        <begin position="344"/>
        <end position="366"/>
    </location>
</feature>
<keyword evidence="9 10" id="KW-0472">Membrane</keyword>
<dbReference type="InterPro" id="IPR044746">
    <property type="entry name" value="ABCC_6TM_D1"/>
</dbReference>
<dbReference type="FunFam" id="3.40.50.300:FF:000169">
    <property type="entry name" value="ABC transporter C family member 3"/>
    <property type="match status" value="1"/>
</dbReference>
<reference evidence="13" key="1">
    <citation type="submission" date="2020-06" db="EMBL/GenBank/DDBJ databases">
        <title>WGS assembly of Ceratodon purpureus strain R40.</title>
        <authorList>
            <person name="Carey S.B."/>
            <person name="Jenkins J."/>
            <person name="Shu S."/>
            <person name="Lovell J.T."/>
            <person name="Sreedasyam A."/>
            <person name="Maumus F."/>
            <person name="Tiley G.P."/>
            <person name="Fernandez-Pozo N."/>
            <person name="Barry K."/>
            <person name="Chen C."/>
            <person name="Wang M."/>
            <person name="Lipzen A."/>
            <person name="Daum C."/>
            <person name="Saski C.A."/>
            <person name="Payton A.C."/>
            <person name="Mcbreen J.C."/>
            <person name="Conrad R.E."/>
            <person name="Kollar L.M."/>
            <person name="Olsson S."/>
            <person name="Huttunen S."/>
            <person name="Landis J.B."/>
            <person name="Wickett N.J."/>
            <person name="Johnson M.G."/>
            <person name="Rensing S.A."/>
            <person name="Grimwood J."/>
            <person name="Schmutz J."/>
            <person name="Mcdaniel S.F."/>
        </authorList>
    </citation>
    <scope>NUCLEOTIDE SEQUENCE</scope>
    <source>
        <strain evidence="13">R40</strain>
    </source>
</reference>
<proteinExistence type="inferred from homology"/>
<evidence type="ECO:0000256" key="3">
    <source>
        <dbReference type="ARBA" id="ARBA00022448"/>
    </source>
</evidence>
<dbReference type="CDD" id="cd18579">
    <property type="entry name" value="ABC_6TM_ABCC_D1"/>
    <property type="match status" value="1"/>
</dbReference>
<keyword evidence="14" id="KW-1185">Reference proteome</keyword>
<feature type="transmembrane region" description="Helical" evidence="10">
    <location>
        <begin position="231"/>
        <end position="251"/>
    </location>
</feature>
<comment type="subcellular location">
    <subcellularLocation>
        <location evidence="1">Membrane</location>
        <topology evidence="1">Multi-pass membrane protein</topology>
    </subcellularLocation>
</comment>
<feature type="domain" description="ABC transmembrane type-1" evidence="12">
    <location>
        <begin position="770"/>
        <end position="1044"/>
    </location>
</feature>
<evidence type="ECO:0000256" key="9">
    <source>
        <dbReference type="ARBA" id="ARBA00023136"/>
    </source>
</evidence>
<dbReference type="InterPro" id="IPR003439">
    <property type="entry name" value="ABC_transporter-like_ATP-bd"/>
</dbReference>
<comment type="caution">
    <text evidence="13">The sequence shown here is derived from an EMBL/GenBank/DDBJ whole genome shotgun (WGS) entry which is preliminary data.</text>
</comment>
<dbReference type="InterPro" id="IPR017871">
    <property type="entry name" value="ABC_transporter-like_CS"/>
</dbReference>
<dbReference type="Proteomes" id="UP000822688">
    <property type="component" value="Chromosome 1"/>
</dbReference>
<comment type="similarity">
    <text evidence="2">Belongs to the ABC transporter superfamily. ABCC family. Conjugate transporter (TC 3.A.1.208) subfamily.</text>
</comment>
<dbReference type="PANTHER" id="PTHR24223">
    <property type="entry name" value="ATP-BINDING CASSETTE SUB-FAMILY C"/>
    <property type="match status" value="1"/>
</dbReference>
<dbReference type="Gene3D" id="1.20.1560.10">
    <property type="entry name" value="ABC transporter type 1, transmembrane domain"/>
    <property type="match status" value="2"/>
</dbReference>
<dbReference type="CDD" id="cd03250">
    <property type="entry name" value="ABCC_MRP_domain1"/>
    <property type="match status" value="1"/>
</dbReference>
<dbReference type="GO" id="GO:0005524">
    <property type="term" value="F:ATP binding"/>
    <property type="evidence" value="ECO:0007669"/>
    <property type="project" value="UniProtKB-KW"/>
</dbReference>
<dbReference type="InterPro" id="IPR011527">
    <property type="entry name" value="ABC1_TM_dom"/>
</dbReference>
<dbReference type="Pfam" id="PF00005">
    <property type="entry name" value="ABC_tran"/>
    <property type="match status" value="2"/>
</dbReference>
<dbReference type="InterPro" id="IPR027417">
    <property type="entry name" value="P-loop_NTPase"/>
</dbReference>
<keyword evidence="8 10" id="KW-1133">Transmembrane helix</keyword>
<dbReference type="GO" id="GO:0140359">
    <property type="term" value="F:ABC-type transporter activity"/>
    <property type="evidence" value="ECO:0007669"/>
    <property type="project" value="InterPro"/>
</dbReference>
<feature type="transmembrane region" description="Helical" evidence="10">
    <location>
        <begin position="802"/>
        <end position="819"/>
    </location>
</feature>
<name>A0A8T0J960_CERPU</name>
<dbReference type="CDD" id="cd03244">
    <property type="entry name" value="ABCC_MRP_domain2"/>
    <property type="match status" value="1"/>
</dbReference>
<keyword evidence="3" id="KW-0813">Transport</keyword>
<evidence type="ECO:0000256" key="8">
    <source>
        <dbReference type="ARBA" id="ARBA00022989"/>
    </source>
</evidence>
<evidence type="ECO:0008006" key="15">
    <source>
        <dbReference type="Google" id="ProtNLM"/>
    </source>
</evidence>
<dbReference type="InterPro" id="IPR003593">
    <property type="entry name" value="AAA+_ATPase"/>
</dbReference>
<gene>
    <name evidence="13" type="ORF">KC19_1G179800</name>
</gene>
<evidence type="ECO:0000259" key="12">
    <source>
        <dbReference type="PROSITE" id="PS50929"/>
    </source>
</evidence>
<dbReference type="FunFam" id="1.20.1560.10:FF:000002">
    <property type="entry name" value="ABC transporter C family member 5"/>
    <property type="match status" value="1"/>
</dbReference>
<keyword evidence="6" id="KW-0547">Nucleotide-binding</keyword>
<keyword evidence="5" id="KW-0677">Repeat</keyword>
<dbReference type="FunFam" id="3.40.50.300:FF:000508">
    <property type="entry name" value="ABC transporter C family member 5"/>
    <property type="match status" value="1"/>
</dbReference>
<feature type="transmembrane region" description="Helical" evidence="10">
    <location>
        <begin position="257"/>
        <end position="279"/>
    </location>
</feature>
<evidence type="ECO:0000256" key="2">
    <source>
        <dbReference type="ARBA" id="ARBA00009726"/>
    </source>
</evidence>
<dbReference type="OrthoDB" id="6500128at2759"/>
<dbReference type="InterPro" id="IPR050173">
    <property type="entry name" value="ABC_transporter_C-like"/>
</dbReference>
<dbReference type="InterPro" id="IPR036640">
    <property type="entry name" value="ABC1_TM_sf"/>
</dbReference>
<dbReference type="FunFam" id="1.20.1560.10:FF:000003">
    <property type="entry name" value="ABC transporter C family member 10"/>
    <property type="match status" value="1"/>
</dbReference>
<organism evidence="13 14">
    <name type="scientific">Ceratodon purpureus</name>
    <name type="common">Fire moss</name>
    <name type="synonym">Dicranum purpureum</name>
    <dbReference type="NCBI Taxonomy" id="3225"/>
    <lineage>
        <taxon>Eukaryota</taxon>
        <taxon>Viridiplantae</taxon>
        <taxon>Streptophyta</taxon>
        <taxon>Embryophyta</taxon>
        <taxon>Bryophyta</taxon>
        <taxon>Bryophytina</taxon>
        <taxon>Bryopsida</taxon>
        <taxon>Dicranidae</taxon>
        <taxon>Pseudoditrichales</taxon>
        <taxon>Ditrichaceae</taxon>
        <taxon>Ceratodon</taxon>
    </lineage>
</organism>
<accession>A0A8T0J960</accession>
<keyword evidence="4 10" id="KW-0812">Transmembrane</keyword>
<evidence type="ECO:0000256" key="5">
    <source>
        <dbReference type="ARBA" id="ARBA00022737"/>
    </source>
</evidence>
<dbReference type="SMART" id="SM00382">
    <property type="entry name" value="AAA"/>
    <property type="match status" value="2"/>
</dbReference>
<feature type="domain" description="ABC transporter" evidence="11">
    <location>
        <begin position="434"/>
        <end position="661"/>
    </location>
</feature>
<evidence type="ECO:0000256" key="6">
    <source>
        <dbReference type="ARBA" id="ARBA00022741"/>
    </source>
</evidence>
<dbReference type="PANTHER" id="PTHR24223:SF189">
    <property type="entry name" value="ABC TRANSPORTER C FAMILY MEMBER 5"/>
    <property type="match status" value="1"/>
</dbReference>